<dbReference type="Pfam" id="PF00072">
    <property type="entry name" value="Response_reg"/>
    <property type="match status" value="1"/>
</dbReference>
<protein>
    <recommendedName>
        <fullName evidence="1">Stage 0 sporulation protein A homolog</fullName>
    </recommendedName>
</protein>
<dbReference type="AlphaFoldDB" id="A0A0A7FTU8"/>
<feature type="domain" description="Response regulatory" evidence="4">
    <location>
        <begin position="3"/>
        <end position="123"/>
    </location>
</feature>
<dbReference type="PANTHER" id="PTHR37299">
    <property type="entry name" value="TRANSCRIPTIONAL REGULATOR-RELATED"/>
    <property type="match status" value="1"/>
</dbReference>
<dbReference type="OrthoDB" id="9802383at2"/>
<organism evidence="6 7">
    <name type="scientific">Clostridium baratii str. Sullivan</name>
    <dbReference type="NCBI Taxonomy" id="1415775"/>
    <lineage>
        <taxon>Bacteria</taxon>
        <taxon>Bacillati</taxon>
        <taxon>Bacillota</taxon>
        <taxon>Clostridia</taxon>
        <taxon>Eubacteriales</taxon>
        <taxon>Clostridiaceae</taxon>
        <taxon>Clostridium</taxon>
    </lineage>
</organism>
<dbReference type="eggNOG" id="COG3279">
    <property type="taxonomic scope" value="Bacteria"/>
</dbReference>
<dbReference type="SUPFAM" id="SSF52172">
    <property type="entry name" value="CheY-like"/>
    <property type="match status" value="1"/>
</dbReference>
<accession>A0A0A7FTU8</accession>
<name>A0A0A7FTU8_9CLOT</name>
<dbReference type="SMART" id="SM00448">
    <property type="entry name" value="REC"/>
    <property type="match status" value="1"/>
</dbReference>
<dbReference type="Pfam" id="PF04397">
    <property type="entry name" value="LytTR"/>
    <property type="match status" value="1"/>
</dbReference>
<dbReference type="PROSITE" id="PS50110">
    <property type="entry name" value="RESPONSE_REGULATORY"/>
    <property type="match status" value="1"/>
</dbReference>
<sequence length="243" mass="28930">MINICLCDDEKNILNYYSEKINEIAKLNNKLIKIEMFESGESLLFELEENPNRFDIIIIDIIMKNVNGIDATKILRNYGYQGIIIFLTSSSEFALDAFEVEPLNYIMKNEDQENKFKEIFLKAIRQVEYDISKKIVIHNKQKNIIIKLDNIIYIESINKKIIIYRLYEDPEEVYYRLNEILKKIEPFGFIRCHKSYIVNSKYVVSFNNLQCKLLNESIIPIGRKFSKDFKNKFLNYEFENLLL</sequence>
<evidence type="ECO:0000256" key="3">
    <source>
        <dbReference type="PROSITE-ProRule" id="PRU00169"/>
    </source>
</evidence>
<dbReference type="RefSeq" id="WP_039311748.1">
    <property type="nucleotide sequence ID" value="NZ_CP006905.1"/>
</dbReference>
<dbReference type="InterPro" id="IPR007492">
    <property type="entry name" value="LytTR_DNA-bd_dom"/>
</dbReference>
<comment type="function">
    <text evidence="2">May play the central regulatory role in sporulation. It may be an element of the effector pathway responsible for the activation of sporulation genes in response to nutritional stress. Spo0A may act in concert with spo0H (a sigma factor) to control the expression of some genes that are critical to the sporulation process.</text>
</comment>
<evidence type="ECO:0000256" key="1">
    <source>
        <dbReference type="ARBA" id="ARBA00018672"/>
    </source>
</evidence>
<evidence type="ECO:0000256" key="2">
    <source>
        <dbReference type="ARBA" id="ARBA00024867"/>
    </source>
</evidence>
<evidence type="ECO:0000313" key="7">
    <source>
        <dbReference type="Proteomes" id="UP000030635"/>
    </source>
</evidence>
<feature type="modified residue" description="4-aspartylphosphate" evidence="3">
    <location>
        <position position="60"/>
    </location>
</feature>
<dbReference type="STRING" id="1561.NPD11_2259"/>
<dbReference type="HOGENOM" id="CLU_000445_14_2_9"/>
<dbReference type="SMART" id="SM00850">
    <property type="entry name" value="LytTR"/>
    <property type="match status" value="1"/>
</dbReference>
<feature type="domain" description="HTH LytTR-type" evidence="5">
    <location>
        <begin position="139"/>
        <end position="235"/>
    </location>
</feature>
<dbReference type="PANTHER" id="PTHR37299:SF1">
    <property type="entry name" value="STAGE 0 SPORULATION PROTEIN A HOMOLOG"/>
    <property type="match status" value="1"/>
</dbReference>
<reference evidence="6 7" key="1">
    <citation type="journal article" date="2015" name="Infect. Genet. Evol.">
        <title>Genomic sequences of six botulinum neurotoxin-producing strains representing three clostridial species illustrate the mobility and diversity of botulinum neurotoxin genes.</title>
        <authorList>
            <person name="Smith T.J."/>
            <person name="Hill K.K."/>
            <person name="Xie G."/>
            <person name="Foley B.T."/>
            <person name="Williamson C.H."/>
            <person name="Foster J.T."/>
            <person name="Johnson S.L."/>
            <person name="Chertkov O."/>
            <person name="Teshima H."/>
            <person name="Gibbons H.S."/>
            <person name="Johnsky L.A."/>
            <person name="Karavis M.A."/>
            <person name="Smith L.A."/>
        </authorList>
    </citation>
    <scope>NUCLEOTIDE SEQUENCE [LARGE SCALE GENOMIC DNA]</scope>
    <source>
        <strain evidence="6 7">Sullivan</strain>
    </source>
</reference>
<dbReference type="InterPro" id="IPR011006">
    <property type="entry name" value="CheY-like_superfamily"/>
</dbReference>
<evidence type="ECO:0000259" key="5">
    <source>
        <dbReference type="PROSITE" id="PS50930"/>
    </source>
</evidence>
<keyword evidence="7" id="KW-1185">Reference proteome</keyword>
<dbReference type="KEGG" id="cbv:U729_746"/>
<dbReference type="Proteomes" id="UP000030635">
    <property type="component" value="Chromosome"/>
</dbReference>
<dbReference type="GO" id="GO:0000156">
    <property type="term" value="F:phosphorelay response regulator activity"/>
    <property type="evidence" value="ECO:0007669"/>
    <property type="project" value="InterPro"/>
</dbReference>
<dbReference type="EMBL" id="CP006905">
    <property type="protein sequence ID" value="AIY83003.1"/>
    <property type="molecule type" value="Genomic_DNA"/>
</dbReference>
<gene>
    <name evidence="6" type="ORF">U729_746</name>
</gene>
<dbReference type="Gene3D" id="3.40.50.2300">
    <property type="match status" value="1"/>
</dbReference>
<proteinExistence type="predicted"/>
<keyword evidence="3" id="KW-0597">Phosphoprotein</keyword>
<dbReference type="InterPro" id="IPR046947">
    <property type="entry name" value="LytR-like"/>
</dbReference>
<dbReference type="PROSITE" id="PS50930">
    <property type="entry name" value="HTH_LYTTR"/>
    <property type="match status" value="1"/>
</dbReference>
<dbReference type="Gene3D" id="2.40.50.1020">
    <property type="entry name" value="LytTr DNA-binding domain"/>
    <property type="match status" value="1"/>
</dbReference>
<dbReference type="InterPro" id="IPR001789">
    <property type="entry name" value="Sig_transdc_resp-reg_receiver"/>
</dbReference>
<dbReference type="GO" id="GO:0003677">
    <property type="term" value="F:DNA binding"/>
    <property type="evidence" value="ECO:0007669"/>
    <property type="project" value="InterPro"/>
</dbReference>
<evidence type="ECO:0000313" key="6">
    <source>
        <dbReference type="EMBL" id="AIY83003.1"/>
    </source>
</evidence>
<evidence type="ECO:0000259" key="4">
    <source>
        <dbReference type="PROSITE" id="PS50110"/>
    </source>
</evidence>